<dbReference type="Proteomes" id="UP000198649">
    <property type="component" value="Unassembled WGS sequence"/>
</dbReference>
<dbReference type="EMBL" id="FOQG01000019">
    <property type="protein sequence ID" value="SFJ14275.1"/>
    <property type="molecule type" value="Genomic_DNA"/>
</dbReference>
<feature type="chain" id="PRO_5011796237" description="Ig-like domain-containing protein" evidence="1">
    <location>
        <begin position="30"/>
        <end position="152"/>
    </location>
</feature>
<dbReference type="AlphaFoldDB" id="A0A1I3NYB0"/>
<organism evidence="2 3">
    <name type="scientific">Nocardioides psychrotolerans</name>
    <dbReference type="NCBI Taxonomy" id="1005945"/>
    <lineage>
        <taxon>Bacteria</taxon>
        <taxon>Bacillati</taxon>
        <taxon>Actinomycetota</taxon>
        <taxon>Actinomycetes</taxon>
        <taxon>Propionibacteriales</taxon>
        <taxon>Nocardioidaceae</taxon>
        <taxon>Nocardioides</taxon>
    </lineage>
</organism>
<gene>
    <name evidence="2" type="ORF">SAMN05216561_11929</name>
</gene>
<feature type="signal peptide" evidence="1">
    <location>
        <begin position="1"/>
        <end position="29"/>
    </location>
</feature>
<evidence type="ECO:0000256" key="1">
    <source>
        <dbReference type="SAM" id="SignalP"/>
    </source>
</evidence>
<name>A0A1I3NYB0_9ACTN</name>
<protein>
    <recommendedName>
        <fullName evidence="4">Ig-like domain-containing protein</fullName>
    </recommendedName>
</protein>
<proteinExistence type="predicted"/>
<reference evidence="2 3" key="1">
    <citation type="submission" date="2016-10" db="EMBL/GenBank/DDBJ databases">
        <authorList>
            <person name="de Groot N.N."/>
        </authorList>
    </citation>
    <scope>NUCLEOTIDE SEQUENCE [LARGE SCALE GENOMIC DNA]</scope>
    <source>
        <strain evidence="2 3">CGMCC 1.11156</strain>
    </source>
</reference>
<evidence type="ECO:0000313" key="3">
    <source>
        <dbReference type="Proteomes" id="UP000198649"/>
    </source>
</evidence>
<keyword evidence="1" id="KW-0732">Signal</keyword>
<evidence type="ECO:0008006" key="4">
    <source>
        <dbReference type="Google" id="ProtNLM"/>
    </source>
</evidence>
<sequence>MNRSEIARRAVSLTLGVLCLLMAPQIAHAAFTARQAPIFAVGTAKLVAPTSMTGTFSCSRTTLTESATVSVTGFTDAGPAGSSYVYRLSATGAPEATATSTTRTASLTGSRARDNAATTWTLTIGATIRSWTGPLLTATFTCKATGNDSGSL</sequence>
<dbReference type="STRING" id="1005945.SAMN05216561_11929"/>
<evidence type="ECO:0000313" key="2">
    <source>
        <dbReference type="EMBL" id="SFJ14275.1"/>
    </source>
</evidence>
<dbReference type="RefSeq" id="WP_091116516.1">
    <property type="nucleotide sequence ID" value="NZ_BKAF01000024.1"/>
</dbReference>
<accession>A0A1I3NYB0</accession>
<keyword evidence="3" id="KW-1185">Reference proteome</keyword>